<organism evidence="8 9">
    <name type="scientific">Alteriqipengyuania halimionae</name>
    <dbReference type="NCBI Taxonomy" id="1926630"/>
    <lineage>
        <taxon>Bacteria</taxon>
        <taxon>Pseudomonadati</taxon>
        <taxon>Pseudomonadota</taxon>
        <taxon>Alphaproteobacteria</taxon>
        <taxon>Sphingomonadales</taxon>
        <taxon>Erythrobacteraceae</taxon>
        <taxon>Alteriqipengyuania</taxon>
    </lineage>
</organism>
<name>A0A6I4U197_9SPHN</name>
<reference evidence="8 9" key="1">
    <citation type="submission" date="2019-12" db="EMBL/GenBank/DDBJ databases">
        <title>Genomic-based taxomic classification of the family Erythrobacteraceae.</title>
        <authorList>
            <person name="Xu L."/>
        </authorList>
    </citation>
    <scope>NUCLEOTIDE SEQUENCE [LARGE SCALE GENOMIC DNA]</scope>
    <source>
        <strain evidence="8 9">LMG 29519</strain>
    </source>
</reference>
<proteinExistence type="inferred from homology"/>
<feature type="signal peptide" evidence="7">
    <location>
        <begin position="1"/>
        <end position="20"/>
    </location>
</feature>
<dbReference type="RefSeq" id="WP_160615574.1">
    <property type="nucleotide sequence ID" value="NZ_WTYR01000001.1"/>
</dbReference>
<evidence type="ECO:0000256" key="3">
    <source>
        <dbReference type="ARBA" id="ARBA00022729"/>
    </source>
</evidence>
<keyword evidence="9" id="KW-1185">Reference proteome</keyword>
<evidence type="ECO:0000313" key="8">
    <source>
        <dbReference type="EMBL" id="MXP09044.1"/>
    </source>
</evidence>
<evidence type="ECO:0000256" key="2">
    <source>
        <dbReference type="ARBA" id="ARBA00022475"/>
    </source>
</evidence>
<keyword evidence="2" id="KW-1003">Cell membrane</keyword>
<keyword evidence="5" id="KW-0564">Palmitate</keyword>
<protein>
    <submittedName>
        <fullName evidence="8">Entericidin A/B family lipoprotein</fullName>
    </submittedName>
</protein>
<dbReference type="InterPro" id="IPR012556">
    <property type="entry name" value="Entericidin"/>
</dbReference>
<keyword evidence="4" id="KW-0472">Membrane</keyword>
<evidence type="ECO:0000313" key="9">
    <source>
        <dbReference type="Proteomes" id="UP000429229"/>
    </source>
</evidence>
<accession>A0A6I4U197</accession>
<evidence type="ECO:0000256" key="6">
    <source>
        <dbReference type="ARBA" id="ARBA00023288"/>
    </source>
</evidence>
<evidence type="ECO:0000256" key="7">
    <source>
        <dbReference type="SAM" id="SignalP"/>
    </source>
</evidence>
<feature type="chain" id="PRO_5026290970" evidence="7">
    <location>
        <begin position="21"/>
        <end position="43"/>
    </location>
</feature>
<evidence type="ECO:0000256" key="4">
    <source>
        <dbReference type="ARBA" id="ARBA00023136"/>
    </source>
</evidence>
<gene>
    <name evidence="8" type="ORF">GRI68_02480</name>
</gene>
<dbReference type="EMBL" id="WTYR01000001">
    <property type="protein sequence ID" value="MXP09044.1"/>
    <property type="molecule type" value="Genomic_DNA"/>
</dbReference>
<dbReference type="GO" id="GO:0009636">
    <property type="term" value="P:response to toxic substance"/>
    <property type="evidence" value="ECO:0007669"/>
    <property type="project" value="InterPro"/>
</dbReference>
<keyword evidence="6 8" id="KW-0449">Lipoprotein</keyword>
<dbReference type="Pfam" id="PF08085">
    <property type="entry name" value="Entericidin"/>
    <property type="match status" value="1"/>
</dbReference>
<evidence type="ECO:0000256" key="1">
    <source>
        <dbReference type="ARBA" id="ARBA00010296"/>
    </source>
</evidence>
<dbReference type="Proteomes" id="UP000429229">
    <property type="component" value="Unassembled WGS sequence"/>
</dbReference>
<dbReference type="PROSITE" id="PS51257">
    <property type="entry name" value="PROKAR_LIPOPROTEIN"/>
    <property type="match status" value="1"/>
</dbReference>
<dbReference type="GO" id="GO:0016020">
    <property type="term" value="C:membrane"/>
    <property type="evidence" value="ECO:0007669"/>
    <property type="project" value="InterPro"/>
</dbReference>
<comment type="similarity">
    <text evidence="1">Belongs to the EcnA/EcnB lipoprotein family.</text>
</comment>
<comment type="caution">
    <text evidence="8">The sequence shown here is derived from an EMBL/GenBank/DDBJ whole genome shotgun (WGS) entry which is preliminary data.</text>
</comment>
<sequence length="43" mass="4259">MVRKILIATGTVALALGATACNTVKGVGQDIESVGEAGEDAID</sequence>
<evidence type="ECO:0000256" key="5">
    <source>
        <dbReference type="ARBA" id="ARBA00023139"/>
    </source>
</evidence>
<dbReference type="AlphaFoldDB" id="A0A6I4U197"/>
<keyword evidence="3 7" id="KW-0732">Signal</keyword>